<dbReference type="Pfam" id="PF11915">
    <property type="entry name" value="DUF3433"/>
    <property type="match status" value="1"/>
</dbReference>
<dbReference type="STRING" id="100816.A0A175W5X2"/>
<feature type="transmembrane region" description="Helical" evidence="1">
    <location>
        <begin position="310"/>
        <end position="333"/>
    </location>
</feature>
<name>A0A175W5X2_9PEZI</name>
<dbReference type="VEuPathDB" id="FungiDB:MMYC01_205452"/>
<feature type="transmembrane region" description="Helical" evidence="1">
    <location>
        <begin position="345"/>
        <end position="366"/>
    </location>
</feature>
<keyword evidence="1" id="KW-1133">Transmembrane helix</keyword>
<keyword evidence="1" id="KW-0812">Transmembrane</keyword>
<feature type="transmembrane region" description="Helical" evidence="1">
    <location>
        <begin position="205"/>
        <end position="223"/>
    </location>
</feature>
<organism evidence="2 3">
    <name type="scientific">Madurella mycetomatis</name>
    <dbReference type="NCBI Taxonomy" id="100816"/>
    <lineage>
        <taxon>Eukaryota</taxon>
        <taxon>Fungi</taxon>
        <taxon>Dikarya</taxon>
        <taxon>Ascomycota</taxon>
        <taxon>Pezizomycotina</taxon>
        <taxon>Sordariomycetes</taxon>
        <taxon>Sordariomycetidae</taxon>
        <taxon>Sordariales</taxon>
        <taxon>Sordariales incertae sedis</taxon>
        <taxon>Madurella</taxon>
    </lineage>
</organism>
<evidence type="ECO:0000313" key="2">
    <source>
        <dbReference type="EMBL" id="KXX78334.1"/>
    </source>
</evidence>
<reference evidence="2 3" key="1">
    <citation type="journal article" date="2016" name="Genome Announc.">
        <title>Genome Sequence of Madurella mycetomatis mm55, Isolated from a Human Mycetoma Case in Sudan.</title>
        <authorList>
            <person name="Smit S."/>
            <person name="Derks M.F."/>
            <person name="Bervoets S."/>
            <person name="Fahal A."/>
            <person name="van Leeuwen W."/>
            <person name="van Belkum A."/>
            <person name="van de Sande W.W."/>
        </authorList>
    </citation>
    <scope>NUCLEOTIDE SEQUENCE [LARGE SCALE GENOMIC DNA]</scope>
    <source>
        <strain evidence="3">mm55</strain>
    </source>
</reference>
<accession>A0A175W5X2</accession>
<dbReference type="Proteomes" id="UP000078237">
    <property type="component" value="Unassembled WGS sequence"/>
</dbReference>
<comment type="caution">
    <text evidence="2">The sequence shown here is derived from an EMBL/GenBank/DDBJ whole genome shotgun (WGS) entry which is preliminary data.</text>
</comment>
<gene>
    <name evidence="2" type="ORF">MMYC01_205452</name>
</gene>
<keyword evidence="1" id="KW-0472">Membrane</keyword>
<proteinExistence type="predicted"/>
<protein>
    <submittedName>
        <fullName evidence="2">Uncharacterized protein</fullName>
    </submittedName>
</protein>
<feature type="transmembrane region" description="Helical" evidence="1">
    <location>
        <begin position="72"/>
        <end position="89"/>
    </location>
</feature>
<dbReference type="InterPro" id="IPR021840">
    <property type="entry name" value="DUF3433"/>
</dbReference>
<feature type="transmembrane region" description="Helical" evidence="1">
    <location>
        <begin position="243"/>
        <end position="263"/>
    </location>
</feature>
<sequence>MIQVGYFPRLSDRFEPLTKQGFAFEHQDDDSPIMGRFTDEMASFVDLAELQNEGIPRIMVYVDPTFARAQEAILWAATISGPLLLWVTMRRQSGLRSDMKGLTALASVASAHPAFLDGIAAMVTNGESEEVERVLKKTFVHLGWGQVNMQGNPDPPEHTKPMPTWTAWLEVPKKLGAMLQKLALGSSAGTHYQILRYSIGLSQPGNLVLIILILIIGGTEKPLNNPGGSFRETVQSANQTNGILLAALELVVVSIVKTLWVVAEEQTIVLTPYRSLHTHGPRKAWPLLGRDYAAIVPGLRTFRAFQDGQFLLGCVASISLLLEVCLFCFAITASMSQGTAYNSDTIWTVHWISFTICAINFIFIAATNRIWLSRYPYLERNPDTIAAKLTYVCRSTRLLEDLRPAAFMTEEERKVHLQGIKGKYALGQVQDGILGVERVAGVN</sequence>
<keyword evidence="3" id="KW-1185">Reference proteome</keyword>
<evidence type="ECO:0000256" key="1">
    <source>
        <dbReference type="SAM" id="Phobius"/>
    </source>
</evidence>
<dbReference type="PANTHER" id="PTHR37544:SF3">
    <property type="entry name" value="SPRAY"/>
    <property type="match status" value="1"/>
</dbReference>
<dbReference type="PANTHER" id="PTHR37544">
    <property type="entry name" value="SPRAY-RELATED"/>
    <property type="match status" value="1"/>
</dbReference>
<dbReference type="OrthoDB" id="3248909at2759"/>
<dbReference type="EMBL" id="LCTW02000124">
    <property type="protein sequence ID" value="KXX78334.1"/>
    <property type="molecule type" value="Genomic_DNA"/>
</dbReference>
<dbReference type="AlphaFoldDB" id="A0A175W5X2"/>
<evidence type="ECO:0000313" key="3">
    <source>
        <dbReference type="Proteomes" id="UP000078237"/>
    </source>
</evidence>